<feature type="domain" description="Na+/H+ antiporter MnhB subunit-related protein" evidence="13">
    <location>
        <begin position="815"/>
        <end position="938"/>
    </location>
</feature>
<feature type="transmembrane region" description="Helical" evidence="10">
    <location>
        <begin position="320"/>
        <end position="345"/>
    </location>
</feature>
<dbReference type="InterPro" id="IPR025383">
    <property type="entry name" value="MrpA_C/MbhD"/>
</dbReference>
<dbReference type="RefSeq" id="WP_115278250.1">
    <property type="nucleotide sequence ID" value="NZ_AP022600.1"/>
</dbReference>
<keyword evidence="3" id="KW-0050">Antiport</keyword>
<evidence type="ECO:0000256" key="6">
    <source>
        <dbReference type="ARBA" id="ARBA00022989"/>
    </source>
</evidence>
<keyword evidence="7" id="KW-0406">Ion transport</keyword>
<feature type="transmembrane region" description="Helical" evidence="10">
    <location>
        <begin position="571"/>
        <end position="588"/>
    </location>
</feature>
<feature type="transmembrane region" description="Helical" evidence="10">
    <location>
        <begin position="272"/>
        <end position="289"/>
    </location>
</feature>
<dbReference type="GO" id="GO:0005886">
    <property type="term" value="C:plasma membrane"/>
    <property type="evidence" value="ECO:0007669"/>
    <property type="project" value="UniProtKB-SubCell"/>
</dbReference>
<feature type="transmembrane region" description="Helical" evidence="10">
    <location>
        <begin position="73"/>
        <end position="94"/>
    </location>
</feature>
<keyword evidence="5 9" id="KW-0812">Transmembrane</keyword>
<evidence type="ECO:0000256" key="5">
    <source>
        <dbReference type="ARBA" id="ARBA00022692"/>
    </source>
</evidence>
<gene>
    <name evidence="16" type="primary">mrpA</name>
    <name evidence="16" type="ORF">NCTC10821_01904</name>
</gene>
<feature type="transmembrane region" description="Helical" evidence="10">
    <location>
        <begin position="366"/>
        <end position="389"/>
    </location>
</feature>
<dbReference type="OrthoDB" id="9811798at2"/>
<evidence type="ECO:0000256" key="2">
    <source>
        <dbReference type="ARBA" id="ARBA00022448"/>
    </source>
</evidence>
<feature type="transmembrane region" description="Helical" evidence="10">
    <location>
        <begin position="409"/>
        <end position="433"/>
    </location>
</feature>
<feature type="transmembrane region" description="Helical" evidence="10">
    <location>
        <begin position="241"/>
        <end position="260"/>
    </location>
</feature>
<keyword evidence="4" id="KW-1003">Cell membrane</keyword>
<dbReference type="AlphaFoldDB" id="A0A378TC33"/>
<feature type="transmembrane region" description="Helical" evidence="10">
    <location>
        <begin position="496"/>
        <end position="521"/>
    </location>
</feature>
<feature type="transmembrane region" description="Helical" evidence="10">
    <location>
        <begin position="296"/>
        <end position="314"/>
    </location>
</feature>
<proteinExistence type="predicted"/>
<dbReference type="Pfam" id="PF13244">
    <property type="entry name" value="MbhD"/>
    <property type="match status" value="1"/>
</dbReference>
<reference evidence="16 17" key="1">
    <citation type="submission" date="2018-06" db="EMBL/GenBank/DDBJ databases">
        <authorList>
            <consortium name="Pathogen Informatics"/>
            <person name="Doyle S."/>
        </authorList>
    </citation>
    <scope>NUCLEOTIDE SEQUENCE [LARGE SCALE GENOMIC DNA]</scope>
    <source>
        <strain evidence="16 17">NCTC10821</strain>
    </source>
</reference>
<feature type="transmembrane region" description="Helical" evidence="10">
    <location>
        <begin position="625"/>
        <end position="643"/>
    </location>
</feature>
<keyword evidence="8 10" id="KW-0472">Membrane</keyword>
<dbReference type="Pfam" id="PF20501">
    <property type="entry name" value="MbhE"/>
    <property type="match status" value="1"/>
</dbReference>
<feature type="transmembrane region" description="Helical" evidence="10">
    <location>
        <begin position="687"/>
        <end position="707"/>
    </location>
</feature>
<dbReference type="InterPro" id="IPR042106">
    <property type="entry name" value="Nuo/plastoQ_OxRdtase_6_NuoJ"/>
</dbReference>
<dbReference type="InterPro" id="IPR050616">
    <property type="entry name" value="CPA3_Na-H_Antiporter_A"/>
</dbReference>
<evidence type="ECO:0000259" key="11">
    <source>
        <dbReference type="Pfam" id="PF00361"/>
    </source>
</evidence>
<feature type="transmembrane region" description="Helical" evidence="10">
    <location>
        <begin position="600"/>
        <end position="618"/>
    </location>
</feature>
<feature type="transmembrane region" description="Helical" evidence="10">
    <location>
        <begin position="649"/>
        <end position="667"/>
    </location>
</feature>
<keyword evidence="17" id="KW-1185">Reference proteome</keyword>
<evidence type="ECO:0000313" key="16">
    <source>
        <dbReference type="EMBL" id="STZ58392.1"/>
    </source>
</evidence>
<accession>A0A378TC33</accession>
<evidence type="ECO:0000256" key="8">
    <source>
        <dbReference type="ARBA" id="ARBA00023136"/>
    </source>
</evidence>
<feature type="domain" description="MrpA C-terminal/MbhD" evidence="14">
    <location>
        <begin position="607"/>
        <end position="671"/>
    </location>
</feature>
<evidence type="ECO:0000259" key="15">
    <source>
        <dbReference type="Pfam" id="PF20501"/>
    </source>
</evidence>
<evidence type="ECO:0000259" key="12">
    <source>
        <dbReference type="Pfam" id="PF00662"/>
    </source>
</evidence>
<feature type="transmembrane region" description="Helical" evidence="10">
    <location>
        <begin position="743"/>
        <end position="762"/>
    </location>
</feature>
<evidence type="ECO:0000256" key="7">
    <source>
        <dbReference type="ARBA" id="ARBA00023065"/>
    </source>
</evidence>
<keyword evidence="6 10" id="KW-1133">Transmembrane helix</keyword>
<dbReference type="Gene3D" id="1.20.120.1200">
    <property type="entry name" value="NADH-ubiquinone/plastoquinone oxidoreductase chain 6, subunit NuoJ"/>
    <property type="match status" value="1"/>
</dbReference>
<feature type="transmembrane region" description="Helical" evidence="10">
    <location>
        <begin position="106"/>
        <end position="126"/>
    </location>
</feature>
<dbReference type="GO" id="GO:0006811">
    <property type="term" value="P:monoatomic ion transport"/>
    <property type="evidence" value="ECO:0007669"/>
    <property type="project" value="UniProtKB-KW"/>
</dbReference>
<evidence type="ECO:0000256" key="4">
    <source>
        <dbReference type="ARBA" id="ARBA00022475"/>
    </source>
</evidence>
<dbReference type="PANTHER" id="PTHR43373:SF1">
    <property type="entry name" value="NA(+)_H(+) ANTIPORTER SUBUNIT A"/>
    <property type="match status" value="1"/>
</dbReference>
<evidence type="ECO:0000259" key="14">
    <source>
        <dbReference type="Pfam" id="PF13244"/>
    </source>
</evidence>
<evidence type="ECO:0000256" key="1">
    <source>
        <dbReference type="ARBA" id="ARBA00004651"/>
    </source>
</evidence>
<feature type="transmembrane region" description="Helical" evidence="10">
    <location>
        <begin position="814"/>
        <end position="836"/>
    </location>
</feature>
<feature type="transmembrane region" description="Helical" evidence="10">
    <location>
        <begin position="882"/>
        <end position="907"/>
    </location>
</feature>
<name>A0A378TC33_9MYCO</name>
<protein>
    <submittedName>
        <fullName evidence="16">NADH:ubiquinone oxidoreductase subunit 5 (Chain L)/multisubunit Na+/H+ antiporter, MnhA subunit</fullName>
    </submittedName>
</protein>
<feature type="domain" description="NADH-Ubiquinone oxidoreductase (complex I) chain 5 N-terminal" evidence="12">
    <location>
        <begin position="61"/>
        <end position="104"/>
    </location>
</feature>
<dbReference type="PANTHER" id="PTHR43373">
    <property type="entry name" value="NA(+)/H(+) ANTIPORTER SUBUNIT"/>
    <property type="match status" value="1"/>
</dbReference>
<dbReference type="EMBL" id="UGQT01000001">
    <property type="protein sequence ID" value="STZ58392.1"/>
    <property type="molecule type" value="Genomic_DNA"/>
</dbReference>
<dbReference type="Pfam" id="PF04039">
    <property type="entry name" value="MnhB"/>
    <property type="match status" value="1"/>
</dbReference>
<feature type="transmembrane region" description="Helical" evidence="10">
    <location>
        <begin position="165"/>
        <end position="183"/>
    </location>
</feature>
<feature type="domain" description="NADH:quinone oxidoreductase/Mrp antiporter transmembrane" evidence="11">
    <location>
        <begin position="128"/>
        <end position="398"/>
    </location>
</feature>
<organism evidence="16 17">
    <name type="scientific">Mycolicibacterium tokaiense</name>
    <dbReference type="NCBI Taxonomy" id="39695"/>
    <lineage>
        <taxon>Bacteria</taxon>
        <taxon>Bacillati</taxon>
        <taxon>Actinomycetota</taxon>
        <taxon>Actinomycetes</taxon>
        <taxon>Mycobacteriales</taxon>
        <taxon>Mycobacteriaceae</taxon>
        <taxon>Mycolicibacterium</taxon>
    </lineage>
</organism>
<dbReference type="InterPro" id="IPR007182">
    <property type="entry name" value="MnhB"/>
</dbReference>
<dbReference type="Proteomes" id="UP000254978">
    <property type="component" value="Unassembled WGS sequence"/>
</dbReference>
<feature type="transmembrane region" description="Helical" evidence="10">
    <location>
        <begin position="132"/>
        <end position="153"/>
    </location>
</feature>
<evidence type="ECO:0000259" key="13">
    <source>
        <dbReference type="Pfam" id="PF04039"/>
    </source>
</evidence>
<sequence>MLAVLIAHAVAALVAPLLVKRWGRRAFYPLALVPAGSLFWVATNWPSSQGDDHRLTIQWVPELSMDIDLRFDTLAAVMSVLVLAIGALVLFYCADYFHHHDEHIENRLPSFAAELVAFSGAMFGLVTSDNLLLLYIFWELTSVLSFLLVGHYAERATSRRAATQALMVTTAGGLAMLVGIVILGELGGSYLLSDLIANPPTGLAINVGIVLILIGAVSKSALVPFHFWLPGAMAAPTPVSAYLHAAAMVKAGVYLIARMAPGFADAAPWRPLVLGLGLLTMILAGWRAIREYDLKLILAFGTVSQLGMITVLVGTGDGNVMLAGLAMLCAHAMFKAALFMVTGIIDHASGTRDIRRLAWLGKRLPVLMVIAVLATASMAGLPPFLGFVAKEADFETLLHSPSLGSWAPWATAGIVLGSVFTVIYSLRFLWGAFAKKGLREPSTRVADLHKPPATFLLAPAVLSAAGLVFGLVPSLLEHALDPYAESLPGGADYHLALWHGLTLPLLLSAVVVAAGTASFFLRGRLRGARFHFLPLGNADRVYDATLRGLDWVAFRVTSTTQRGSIPATQSVILATLVLVPLVVLVAGARDRPDFAPWQSVFTPIVGVLMLAGALGAVVMRNRLAAVLLVGLTGYGCGVIFAFHGAPDLALTQFLVETLTLVIFVLVLRTLPAEAEATHMKRFRLPRAALAVAVGATVTTLGVFAMAARDTRPIAELLPDAAYERGHGSNTVNVLLVDIRAWDTLGEISVLLVAATGVASLVFRHRRFGAAPRVPQASQPAGQPDIGVVMAYSPAASDTTWLRGSEYRDPRYRSLVLEVATRFIFPVIMVLSIYFFFTGHNTPGGGFAGGLTAGLALVLRYLAGGRYELGETIPLDAGKILGVGLGLSAGTAVASILLGAPALSSAIVELDVPVLGHIKFVTALFFDLGVYLIVVGLVLDVLRSLGARIDVEMAENPRRPVGAHR</sequence>
<evidence type="ECO:0000256" key="10">
    <source>
        <dbReference type="SAM" id="Phobius"/>
    </source>
</evidence>
<evidence type="ECO:0000256" key="3">
    <source>
        <dbReference type="ARBA" id="ARBA00022449"/>
    </source>
</evidence>
<evidence type="ECO:0000256" key="9">
    <source>
        <dbReference type="RuleBase" id="RU000320"/>
    </source>
</evidence>
<dbReference type="InterPro" id="IPR001516">
    <property type="entry name" value="Proton_antipo_N"/>
</dbReference>
<dbReference type="InterPro" id="IPR001750">
    <property type="entry name" value="ND/Mrp_TM"/>
</dbReference>
<feature type="transmembrane region" description="Helical" evidence="10">
    <location>
        <begin position="454"/>
        <end position="476"/>
    </location>
</feature>
<dbReference type="GO" id="GO:0015297">
    <property type="term" value="F:antiporter activity"/>
    <property type="evidence" value="ECO:0007669"/>
    <property type="project" value="UniProtKB-KW"/>
</dbReference>
<feature type="transmembrane region" description="Helical" evidence="10">
    <location>
        <begin position="203"/>
        <end position="229"/>
    </location>
</feature>
<feature type="transmembrane region" description="Helical" evidence="10">
    <location>
        <begin position="919"/>
        <end position="938"/>
    </location>
</feature>
<feature type="transmembrane region" description="Helical" evidence="10">
    <location>
        <begin position="842"/>
        <end position="861"/>
    </location>
</feature>
<dbReference type="Pfam" id="PF00662">
    <property type="entry name" value="Proton_antipo_N"/>
    <property type="match status" value="1"/>
</dbReference>
<keyword evidence="16" id="KW-0830">Ubiquinone</keyword>
<dbReference type="Pfam" id="PF00361">
    <property type="entry name" value="Proton_antipo_M"/>
    <property type="match status" value="1"/>
</dbReference>
<dbReference type="NCBIfam" id="NF009284">
    <property type="entry name" value="PRK12644.1"/>
    <property type="match status" value="1"/>
</dbReference>
<feature type="domain" description="MrpA C-terminal/MbhE" evidence="15">
    <location>
        <begin position="685"/>
        <end position="766"/>
    </location>
</feature>
<dbReference type="InterPro" id="IPR046806">
    <property type="entry name" value="MrpA_C/MbhE"/>
</dbReference>
<comment type="subcellular location">
    <subcellularLocation>
        <location evidence="1">Cell membrane</location>
        <topology evidence="1">Multi-pass membrane protein</topology>
    </subcellularLocation>
    <subcellularLocation>
        <location evidence="9">Membrane</location>
        <topology evidence="9">Multi-pass membrane protein</topology>
    </subcellularLocation>
</comment>
<evidence type="ECO:0000313" key="17">
    <source>
        <dbReference type="Proteomes" id="UP000254978"/>
    </source>
</evidence>
<keyword evidence="2" id="KW-0813">Transport</keyword>
<dbReference type="PRINTS" id="PR01434">
    <property type="entry name" value="NADHDHGNASE5"/>
</dbReference>